<dbReference type="Proteomes" id="UP001061298">
    <property type="component" value="Chromosome"/>
</dbReference>
<evidence type="ECO:0000313" key="3">
    <source>
        <dbReference type="Proteomes" id="UP001061298"/>
    </source>
</evidence>
<organism evidence="2 3">
    <name type="scientific">Streptomyces cynarae</name>
    <dbReference type="NCBI Taxonomy" id="2981134"/>
    <lineage>
        <taxon>Bacteria</taxon>
        <taxon>Bacillati</taxon>
        <taxon>Actinomycetota</taxon>
        <taxon>Actinomycetes</taxon>
        <taxon>Kitasatosporales</taxon>
        <taxon>Streptomycetaceae</taxon>
        <taxon>Streptomyces</taxon>
    </lineage>
</organism>
<gene>
    <name evidence="2" type="ORF">N8I84_05465</name>
</gene>
<sequence>MSVMDKLRQMLKGHGERTGEGHDKAGQPAGEQPHGAQPGPVDKGPDALREQMRSRPEQDNPPQP</sequence>
<accession>A0ABY6DV56</accession>
<feature type="compositionally biased region" description="Basic and acidic residues" evidence="1">
    <location>
        <begin position="43"/>
        <end position="58"/>
    </location>
</feature>
<dbReference type="InterPro" id="IPR028037">
    <property type="entry name" value="Antitoxin_Rv0909/MT0933"/>
</dbReference>
<feature type="compositionally biased region" description="Basic and acidic residues" evidence="1">
    <location>
        <begin position="1"/>
        <end position="25"/>
    </location>
</feature>
<protein>
    <submittedName>
        <fullName evidence="2">Antitoxin</fullName>
    </submittedName>
</protein>
<evidence type="ECO:0000256" key="1">
    <source>
        <dbReference type="SAM" id="MobiDB-lite"/>
    </source>
</evidence>
<keyword evidence="3" id="KW-1185">Reference proteome</keyword>
<name>A0ABY6DV56_9ACTN</name>
<dbReference type="Pfam" id="PF14013">
    <property type="entry name" value="MT0933_antitox"/>
    <property type="match status" value="1"/>
</dbReference>
<dbReference type="RefSeq" id="WP_200422768.1">
    <property type="nucleotide sequence ID" value="NZ_CP106793.1"/>
</dbReference>
<dbReference type="EMBL" id="CP106793">
    <property type="protein sequence ID" value="UXY18232.1"/>
    <property type="molecule type" value="Genomic_DNA"/>
</dbReference>
<feature type="region of interest" description="Disordered" evidence="1">
    <location>
        <begin position="1"/>
        <end position="64"/>
    </location>
</feature>
<evidence type="ECO:0000313" key="2">
    <source>
        <dbReference type="EMBL" id="UXY18232.1"/>
    </source>
</evidence>
<proteinExistence type="predicted"/>
<reference evidence="2" key="1">
    <citation type="submission" date="2022-10" db="EMBL/GenBank/DDBJ databases">
        <authorList>
            <person name="Mo P."/>
        </authorList>
    </citation>
    <scope>NUCLEOTIDE SEQUENCE</scope>
    <source>
        <strain evidence="2">HUAS 13-4</strain>
    </source>
</reference>